<feature type="compositionally biased region" description="Acidic residues" evidence="1">
    <location>
        <begin position="183"/>
        <end position="195"/>
    </location>
</feature>
<protein>
    <submittedName>
        <fullName evidence="2">Uncharacterized protein</fullName>
    </submittedName>
</protein>
<feature type="non-terminal residue" evidence="2">
    <location>
        <position position="242"/>
    </location>
</feature>
<proteinExistence type="predicted"/>
<dbReference type="EMBL" id="BMAR01000041">
    <property type="protein sequence ID" value="GFR50805.1"/>
    <property type="molecule type" value="Genomic_DNA"/>
</dbReference>
<keyword evidence="3" id="KW-1185">Reference proteome</keyword>
<feature type="region of interest" description="Disordered" evidence="1">
    <location>
        <begin position="133"/>
        <end position="242"/>
    </location>
</feature>
<evidence type="ECO:0000256" key="1">
    <source>
        <dbReference type="SAM" id="MobiDB-lite"/>
    </source>
</evidence>
<comment type="caution">
    <text evidence="2">The sequence shown here is derived from an EMBL/GenBank/DDBJ whole genome shotgun (WGS) entry which is preliminary data.</text>
</comment>
<gene>
    <name evidence="2" type="ORF">Agub_g13070</name>
</gene>
<evidence type="ECO:0000313" key="3">
    <source>
        <dbReference type="Proteomes" id="UP001054857"/>
    </source>
</evidence>
<feature type="compositionally biased region" description="Acidic residues" evidence="1">
    <location>
        <begin position="204"/>
        <end position="213"/>
    </location>
</feature>
<name>A0AAD3DZB7_9CHLO</name>
<accession>A0AAD3DZB7</accession>
<organism evidence="2 3">
    <name type="scientific">Astrephomene gubernaculifera</name>
    <dbReference type="NCBI Taxonomy" id="47775"/>
    <lineage>
        <taxon>Eukaryota</taxon>
        <taxon>Viridiplantae</taxon>
        <taxon>Chlorophyta</taxon>
        <taxon>core chlorophytes</taxon>
        <taxon>Chlorophyceae</taxon>
        <taxon>CS clade</taxon>
        <taxon>Chlamydomonadales</taxon>
        <taxon>Astrephomenaceae</taxon>
        <taxon>Astrephomene</taxon>
    </lineage>
</organism>
<dbReference type="Proteomes" id="UP001054857">
    <property type="component" value="Unassembled WGS sequence"/>
</dbReference>
<dbReference type="AlphaFoldDB" id="A0AAD3DZB7"/>
<feature type="compositionally biased region" description="Acidic residues" evidence="1">
    <location>
        <begin position="230"/>
        <end position="242"/>
    </location>
</feature>
<feature type="compositionally biased region" description="Low complexity" evidence="1">
    <location>
        <begin position="133"/>
        <end position="165"/>
    </location>
</feature>
<reference evidence="2 3" key="1">
    <citation type="journal article" date="2021" name="Sci. Rep.">
        <title>Genome sequencing of the multicellular alga Astrephomene provides insights into convergent evolution of germ-soma differentiation.</title>
        <authorList>
            <person name="Yamashita S."/>
            <person name="Yamamoto K."/>
            <person name="Matsuzaki R."/>
            <person name="Suzuki S."/>
            <person name="Yamaguchi H."/>
            <person name="Hirooka S."/>
            <person name="Minakuchi Y."/>
            <person name="Miyagishima S."/>
            <person name="Kawachi M."/>
            <person name="Toyoda A."/>
            <person name="Nozaki H."/>
        </authorList>
    </citation>
    <scope>NUCLEOTIDE SEQUENCE [LARGE SCALE GENOMIC DNA]</scope>
    <source>
        <strain evidence="2 3">NIES-4017</strain>
    </source>
</reference>
<evidence type="ECO:0000313" key="2">
    <source>
        <dbReference type="EMBL" id="GFR50805.1"/>
    </source>
</evidence>
<feature type="compositionally biased region" description="Low complexity" evidence="1">
    <location>
        <begin position="172"/>
        <end position="182"/>
    </location>
</feature>
<sequence>MAGEEAIVPPVHATKAIPVQPQEIAKATLGGCALTGAKQHDLRELDAQQAAGDSYQYKAAAHESVLVDRGDPDRQLEAIRGNIVQPVKAAETTTALPPSQVPGMSLRAICEYPQQAPRPGTALPGPAAAAAAAATAAAAARPTAPQKPLSSAAPTSRAAAAPAAAGKGGGPAKPSASKAPYEGDLEMEAEEEAEGDGGSGAAGFDEDDDDGDGDGSGSDFSLDAGCRDDSSDEDYEEEYDNR</sequence>